<feature type="transmembrane region" description="Helical" evidence="12">
    <location>
        <begin position="455"/>
        <end position="475"/>
    </location>
</feature>
<evidence type="ECO:0000256" key="4">
    <source>
        <dbReference type="ARBA" id="ARBA00022448"/>
    </source>
</evidence>
<evidence type="ECO:0000256" key="2">
    <source>
        <dbReference type="ARBA" id="ARBA00004141"/>
    </source>
</evidence>
<dbReference type="CDD" id="cd09628">
    <property type="entry name" value="DOMON_SDR_2_like"/>
    <property type="match status" value="1"/>
</dbReference>
<evidence type="ECO:0000256" key="12">
    <source>
        <dbReference type="SAM" id="Phobius"/>
    </source>
</evidence>
<keyword evidence="10 12" id="KW-0472">Membrane</keyword>
<dbReference type="PROSITE" id="PS51019">
    <property type="entry name" value="REELIN"/>
    <property type="match status" value="1"/>
</dbReference>
<organism evidence="17 18">
    <name type="scientific">Patella caerulea</name>
    <name type="common">Rayed Mediterranean limpet</name>
    <dbReference type="NCBI Taxonomy" id="87958"/>
    <lineage>
        <taxon>Eukaryota</taxon>
        <taxon>Metazoa</taxon>
        <taxon>Spiralia</taxon>
        <taxon>Lophotrochozoa</taxon>
        <taxon>Mollusca</taxon>
        <taxon>Gastropoda</taxon>
        <taxon>Patellogastropoda</taxon>
        <taxon>Patelloidea</taxon>
        <taxon>Patellidae</taxon>
        <taxon>Patella</taxon>
    </lineage>
</organism>
<dbReference type="AlphaFoldDB" id="A0AAN8K988"/>
<protein>
    <recommendedName>
        <fullName evidence="19">Ferric-chelate reductase 1</fullName>
    </recommendedName>
</protein>
<evidence type="ECO:0008006" key="19">
    <source>
        <dbReference type="Google" id="ProtNLM"/>
    </source>
</evidence>
<comment type="cofactor">
    <cofactor evidence="1">
        <name>heme b</name>
        <dbReference type="ChEBI" id="CHEBI:60344"/>
    </cofactor>
</comment>
<dbReference type="PANTHER" id="PTHR23130:SF171">
    <property type="entry name" value="OS01G0895300 PROTEIN"/>
    <property type="match status" value="1"/>
</dbReference>
<evidence type="ECO:0000313" key="18">
    <source>
        <dbReference type="Proteomes" id="UP001347796"/>
    </source>
</evidence>
<keyword evidence="11" id="KW-0325">Glycoprotein</keyword>
<dbReference type="PANTHER" id="PTHR23130">
    <property type="entry name" value="CYTOCHROME B561 AND DOMON DOMAIN-CONTAINING PROTEIN"/>
    <property type="match status" value="1"/>
</dbReference>
<comment type="subcellular location">
    <subcellularLocation>
        <location evidence="2">Membrane</location>
        <topology evidence="2">Multi-pass membrane protein</topology>
    </subcellularLocation>
</comment>
<dbReference type="EMBL" id="JAZGQO010000003">
    <property type="protein sequence ID" value="KAK6188145.1"/>
    <property type="molecule type" value="Genomic_DNA"/>
</dbReference>
<evidence type="ECO:0000256" key="13">
    <source>
        <dbReference type="SAM" id="SignalP"/>
    </source>
</evidence>
<gene>
    <name evidence="17" type="ORF">SNE40_004392</name>
</gene>
<feature type="signal peptide" evidence="13">
    <location>
        <begin position="1"/>
        <end position="21"/>
    </location>
</feature>
<name>A0AAN8K988_PATCE</name>
<feature type="transmembrane region" description="Helical" evidence="12">
    <location>
        <begin position="373"/>
        <end position="394"/>
    </location>
</feature>
<dbReference type="CDD" id="cd08760">
    <property type="entry name" value="Cyt_b561_FRRS1_like"/>
    <property type="match status" value="1"/>
</dbReference>
<dbReference type="InterPro" id="IPR042307">
    <property type="entry name" value="Reeler_sf"/>
</dbReference>
<keyword evidence="5 12" id="KW-0812">Transmembrane</keyword>
<feature type="transmembrane region" description="Helical" evidence="12">
    <location>
        <begin position="415"/>
        <end position="435"/>
    </location>
</feature>
<evidence type="ECO:0000256" key="3">
    <source>
        <dbReference type="ARBA" id="ARBA00009195"/>
    </source>
</evidence>
<dbReference type="Pfam" id="PF03351">
    <property type="entry name" value="DOMON"/>
    <property type="match status" value="1"/>
</dbReference>
<feature type="domain" description="Reelin" evidence="16">
    <location>
        <begin position="12"/>
        <end position="177"/>
    </location>
</feature>
<feature type="transmembrane region" description="Helical" evidence="12">
    <location>
        <begin position="487"/>
        <end position="508"/>
    </location>
</feature>
<dbReference type="Gene3D" id="2.60.40.4060">
    <property type="entry name" value="Reeler domain"/>
    <property type="match status" value="1"/>
</dbReference>
<dbReference type="InterPro" id="IPR002861">
    <property type="entry name" value="Reeler_dom"/>
</dbReference>
<feature type="transmembrane region" description="Helical" evidence="12">
    <location>
        <begin position="520"/>
        <end position="544"/>
    </location>
</feature>
<proteinExistence type="inferred from homology"/>
<feature type="transmembrane region" description="Helical" evidence="12">
    <location>
        <begin position="588"/>
        <end position="610"/>
    </location>
</feature>
<dbReference type="SMART" id="SM00664">
    <property type="entry name" value="DoH"/>
    <property type="match status" value="1"/>
</dbReference>
<keyword evidence="4" id="KW-0813">Transport</keyword>
<dbReference type="PROSITE" id="PS50836">
    <property type="entry name" value="DOMON"/>
    <property type="match status" value="1"/>
</dbReference>
<keyword evidence="7" id="KW-0249">Electron transport</keyword>
<dbReference type="InterPro" id="IPR006593">
    <property type="entry name" value="Cyt_b561/ferric_Rdtase_TM"/>
</dbReference>
<feature type="domain" description="DOMON" evidence="14">
    <location>
        <begin position="211"/>
        <end position="328"/>
    </location>
</feature>
<evidence type="ECO:0000259" key="15">
    <source>
        <dbReference type="PROSITE" id="PS50939"/>
    </source>
</evidence>
<dbReference type="CDD" id="cd08544">
    <property type="entry name" value="Reeler"/>
    <property type="match status" value="1"/>
</dbReference>
<dbReference type="Pfam" id="PF03188">
    <property type="entry name" value="Cytochrom_B561"/>
    <property type="match status" value="1"/>
</dbReference>
<dbReference type="SMART" id="SM00665">
    <property type="entry name" value="B561"/>
    <property type="match status" value="1"/>
</dbReference>
<reference evidence="17 18" key="1">
    <citation type="submission" date="2024-01" db="EMBL/GenBank/DDBJ databases">
        <title>The genome of the rayed Mediterranean limpet Patella caerulea (Linnaeus, 1758).</title>
        <authorList>
            <person name="Anh-Thu Weber A."/>
            <person name="Halstead-Nussloch G."/>
        </authorList>
    </citation>
    <scope>NUCLEOTIDE SEQUENCE [LARGE SCALE GENOMIC DNA]</scope>
    <source>
        <strain evidence="17">AATW-2023a</strain>
        <tissue evidence="17">Whole specimen</tissue>
    </source>
</reference>
<evidence type="ECO:0000256" key="9">
    <source>
        <dbReference type="ARBA" id="ARBA00023004"/>
    </source>
</evidence>
<evidence type="ECO:0000256" key="11">
    <source>
        <dbReference type="ARBA" id="ARBA00023180"/>
    </source>
</evidence>
<evidence type="ECO:0000313" key="17">
    <source>
        <dbReference type="EMBL" id="KAK6188145.1"/>
    </source>
</evidence>
<evidence type="ECO:0000256" key="5">
    <source>
        <dbReference type="ARBA" id="ARBA00022692"/>
    </source>
</evidence>
<evidence type="ECO:0000256" key="7">
    <source>
        <dbReference type="ARBA" id="ARBA00022982"/>
    </source>
</evidence>
<dbReference type="Pfam" id="PF02014">
    <property type="entry name" value="Reeler"/>
    <property type="match status" value="1"/>
</dbReference>
<dbReference type="Proteomes" id="UP001347796">
    <property type="component" value="Unassembled WGS sequence"/>
</dbReference>
<dbReference type="InterPro" id="IPR005018">
    <property type="entry name" value="DOMON_domain"/>
</dbReference>
<keyword evidence="6 13" id="KW-0732">Signal</keyword>
<keyword evidence="18" id="KW-1185">Reference proteome</keyword>
<evidence type="ECO:0000256" key="8">
    <source>
        <dbReference type="ARBA" id="ARBA00022989"/>
    </source>
</evidence>
<keyword evidence="8 12" id="KW-1133">Transmembrane helix</keyword>
<sequence length="611" mass="67581">MTIQFFTCVLCITTWFPYILAFSSGAPKYACKFIQPGHGNRSADPSPFNIKVYADSISPGSQVEVNISSTDTNVLIMGVLAQAMSIQQNKYVGSFVAMPKTKMACDENTGITHRQRLLVPNLNLVWNAPPNLSQGDSIIFNVTIVQNIQIYWQGVESTPVLVDLSAPAVAIPDSTTQAASAWQPIIGMGFTQNPNCGSTTACFHDCKNGQCTFSVEWKHNGDKIEFVMMAITNGERQRWISVGFSKDTKMGDDVVFECVTEGDKVQVHMSHNEGKANRRQNDASSGISSISGSYANGLIKCSFIKDETVQPEKGFTLSEEYHLMFAEGEALDGSLLPHSFDVLPLVTNHKVDLRLIGNVGGDKPTFPLVKTHGILMTLSWLVLSSIGMIMSRYGKPLWPNTSPFGIKIWFHIHRTSMLLTVGLTILALLLILIEAQGFSQIPEQPGKMYRQIHPVIGFMIVILTIANPIMALFRPTGESSNRFIFNWCHRGVGFTAFIMAVVAVFIGFDLGKSGAPASVFPVLIIYIIYHIIFIVAMELLPFIIKKKQGQKQEYSMNDLNLTASDGSAKSLDSEKKEKLNEEYKYRMMLLIVHFIVVTLLSLTLIILLLIG</sequence>
<dbReference type="PROSITE" id="PS50939">
    <property type="entry name" value="CYTOCHROME_B561"/>
    <property type="match status" value="1"/>
</dbReference>
<comment type="similarity">
    <text evidence="3">Belongs to the FRRS1 family.</text>
</comment>
<evidence type="ECO:0000256" key="1">
    <source>
        <dbReference type="ARBA" id="ARBA00001970"/>
    </source>
</evidence>
<dbReference type="Gene3D" id="1.20.120.1770">
    <property type="match status" value="1"/>
</dbReference>
<evidence type="ECO:0000256" key="10">
    <source>
        <dbReference type="ARBA" id="ARBA00023136"/>
    </source>
</evidence>
<comment type="caution">
    <text evidence="17">The sequence shown here is derived from an EMBL/GenBank/DDBJ whole genome shotgun (WGS) entry which is preliminary data.</text>
</comment>
<evidence type="ECO:0000256" key="6">
    <source>
        <dbReference type="ARBA" id="ARBA00022729"/>
    </source>
</evidence>
<accession>A0AAN8K988</accession>
<evidence type="ECO:0000259" key="16">
    <source>
        <dbReference type="PROSITE" id="PS51019"/>
    </source>
</evidence>
<dbReference type="GO" id="GO:0016020">
    <property type="term" value="C:membrane"/>
    <property type="evidence" value="ECO:0007669"/>
    <property type="project" value="UniProtKB-SubCell"/>
</dbReference>
<keyword evidence="9" id="KW-0408">Iron</keyword>
<feature type="domain" description="Cytochrome b561" evidence="15">
    <location>
        <begin position="334"/>
        <end position="545"/>
    </location>
</feature>
<feature type="chain" id="PRO_5042853177" description="Ferric-chelate reductase 1" evidence="13">
    <location>
        <begin position="22"/>
        <end position="611"/>
    </location>
</feature>
<evidence type="ECO:0000259" key="14">
    <source>
        <dbReference type="PROSITE" id="PS50836"/>
    </source>
</evidence>